<proteinExistence type="predicted"/>
<name>A0A8B6X7N1_9BURK</name>
<accession>A0A8B6X7N1</accession>
<protein>
    <submittedName>
        <fullName evidence="2">Uncharacterized protein</fullName>
    </submittedName>
</protein>
<keyword evidence="1" id="KW-1185">Reference proteome</keyword>
<sequence length="253" mass="26884">MTTALDFQPALLRCARPLDAAPAEIDALIRDGLAAQAANRQRDAARLLELAVMAVPPAQAVAVAEVLATLLVQIGAARPLHALYARLPDDLPLTPTLALRLLALLRTRRRAAGHGAPDDADTAALDARAGRNLECLALALRDNRLDIAELDLLAGIGWQLGLVELAFDALVALFARGHWNAGRLARALMIARDLDRLDLARQLLDAALAAPDAATLPIAGHAQELGLDDIAERARAASPRPDKLARFLAARRA</sequence>
<dbReference type="RefSeq" id="WP_028312806.1">
    <property type="nucleotide sequence ID" value="NZ_KI519499.1"/>
</dbReference>
<evidence type="ECO:0000313" key="1">
    <source>
        <dbReference type="Proteomes" id="UP000675920"/>
    </source>
</evidence>
<dbReference type="AlphaFoldDB" id="A0A8B6X7N1"/>
<reference evidence="2" key="1">
    <citation type="submission" date="2025-08" db="UniProtKB">
        <authorList>
            <consortium name="RefSeq"/>
        </authorList>
    </citation>
    <scope>IDENTIFICATION</scope>
</reference>
<dbReference type="Proteomes" id="UP000675920">
    <property type="component" value="Unplaced"/>
</dbReference>
<evidence type="ECO:0000313" key="2">
    <source>
        <dbReference type="RefSeq" id="WP_028312806.1"/>
    </source>
</evidence>
<organism evidence="1 2">
    <name type="scientific">Derxia gummosa DSM 723</name>
    <dbReference type="NCBI Taxonomy" id="1121388"/>
    <lineage>
        <taxon>Bacteria</taxon>
        <taxon>Pseudomonadati</taxon>
        <taxon>Pseudomonadota</taxon>
        <taxon>Betaproteobacteria</taxon>
        <taxon>Burkholderiales</taxon>
        <taxon>Alcaligenaceae</taxon>
        <taxon>Derxia</taxon>
    </lineage>
</organism>